<evidence type="ECO:0000259" key="1">
    <source>
        <dbReference type="Pfam" id="PF00149"/>
    </source>
</evidence>
<evidence type="ECO:0000313" key="3">
    <source>
        <dbReference type="Proteomes" id="UP001164653"/>
    </source>
</evidence>
<dbReference type="PROSITE" id="PS51257">
    <property type="entry name" value="PROKAR_LIPOPROTEIN"/>
    <property type="match status" value="1"/>
</dbReference>
<evidence type="ECO:0000313" key="2">
    <source>
        <dbReference type="EMBL" id="WAC14183.1"/>
    </source>
</evidence>
<reference evidence="2" key="1">
    <citation type="submission" date="2022-11" db="EMBL/GenBank/DDBJ databases">
        <title>Dyadobacter pollutisoli sp. nov., isolated from plastic dumped soil.</title>
        <authorList>
            <person name="Kim J.M."/>
            <person name="Kim K.R."/>
            <person name="Lee J.K."/>
            <person name="Hao L."/>
            <person name="Jeon C.O."/>
        </authorList>
    </citation>
    <scope>NUCLEOTIDE SEQUENCE</scope>
    <source>
        <strain evidence="2">U1</strain>
    </source>
</reference>
<dbReference type="AlphaFoldDB" id="A0A9E8NDW3"/>
<dbReference type="InterPro" id="IPR004843">
    <property type="entry name" value="Calcineurin-like_PHP"/>
</dbReference>
<dbReference type="PANTHER" id="PTHR43143">
    <property type="entry name" value="METALLOPHOSPHOESTERASE, CALCINEURIN SUPERFAMILY"/>
    <property type="match status" value="1"/>
</dbReference>
<organism evidence="2 3">
    <name type="scientific">Dyadobacter pollutisoli</name>
    <dbReference type="NCBI Taxonomy" id="2910158"/>
    <lineage>
        <taxon>Bacteria</taxon>
        <taxon>Pseudomonadati</taxon>
        <taxon>Bacteroidota</taxon>
        <taxon>Cytophagia</taxon>
        <taxon>Cytophagales</taxon>
        <taxon>Spirosomataceae</taxon>
        <taxon>Dyadobacter</taxon>
    </lineage>
</organism>
<sequence length="268" mass="30382">MKTIQRWAFFGLALAFSSCEGLFQYNPNQVIFKDSDKNQNAQNIARIQALPVADTVKFILMGDSQRWYDESSEFVKSANQQKDISFVVHAGDISDFGLSQEYKWVHEIMSKLNCPYVTVIGNHDLIANGAASYRKMYGPLNYSFEAGNNKFIFIDNSSREYAFDGSVPDLGWLKSQLNDNPGNKNTIVVAHVPPFDGDFDKNLEKGYADLLGNDPNVRISLYGHQHHFLDGEFYNDGVHYYVTTSMGARGYLVVSTWKDGYKVEKVEF</sequence>
<gene>
    <name evidence="2" type="ORF">ON006_09535</name>
</gene>
<dbReference type="InterPro" id="IPR051918">
    <property type="entry name" value="STPP_CPPED1"/>
</dbReference>
<dbReference type="Proteomes" id="UP001164653">
    <property type="component" value="Chromosome"/>
</dbReference>
<proteinExistence type="predicted"/>
<dbReference type="RefSeq" id="WP_244824259.1">
    <property type="nucleotide sequence ID" value="NZ_CP112998.1"/>
</dbReference>
<dbReference type="SUPFAM" id="SSF56300">
    <property type="entry name" value="Metallo-dependent phosphatases"/>
    <property type="match status" value="1"/>
</dbReference>
<dbReference type="Gene3D" id="3.60.21.10">
    <property type="match status" value="1"/>
</dbReference>
<dbReference type="InterPro" id="IPR029052">
    <property type="entry name" value="Metallo-depent_PP-like"/>
</dbReference>
<dbReference type="Pfam" id="PF00149">
    <property type="entry name" value="Metallophos"/>
    <property type="match status" value="1"/>
</dbReference>
<protein>
    <submittedName>
        <fullName evidence="2">Metallophosphoesterase</fullName>
    </submittedName>
</protein>
<feature type="domain" description="Calcineurin-like phosphoesterase" evidence="1">
    <location>
        <begin position="57"/>
        <end position="227"/>
    </location>
</feature>
<dbReference type="GO" id="GO:0016787">
    <property type="term" value="F:hydrolase activity"/>
    <property type="evidence" value="ECO:0007669"/>
    <property type="project" value="InterPro"/>
</dbReference>
<dbReference type="PANTHER" id="PTHR43143:SF1">
    <property type="entry name" value="SERINE_THREONINE-PROTEIN PHOSPHATASE CPPED1"/>
    <property type="match status" value="1"/>
</dbReference>
<accession>A0A9E8NDW3</accession>
<keyword evidence="3" id="KW-1185">Reference proteome</keyword>
<dbReference type="KEGG" id="dpf:ON006_09535"/>
<dbReference type="EMBL" id="CP112998">
    <property type="protein sequence ID" value="WAC14183.1"/>
    <property type="molecule type" value="Genomic_DNA"/>
</dbReference>
<name>A0A9E8NDW3_9BACT</name>